<evidence type="ECO:0000259" key="2">
    <source>
        <dbReference type="PROSITE" id="PS51433"/>
    </source>
</evidence>
<evidence type="ECO:0000313" key="3">
    <source>
        <dbReference type="EnsemblMetazoa" id="XP_038047144.1"/>
    </source>
</evidence>
<sequence>MKTLVLQPMLHDAHHFTADAKRRCAYGESWRIFHPSIYGERLDGKTVGSLEDSRRLCKSQLVNKWLALKRRTASLPVVCSPTASSGGLSSDANGNCKVKRFRHQDRVTDPLQLPIDPRSWSTNDVRTWLGHMTKSHDLEVDPSFFQMNGRGLCLMPLKGFLFRVPDHGKLLYEDFRGRLRQCLLAPGNDTRPKTEQGAGTKSSREAASPSGPARKHRRAVVSYQGVVVVGKSSVTDCKGQMSPTTYHTL</sequence>
<dbReference type="Proteomes" id="UP000887568">
    <property type="component" value="Unplaced"/>
</dbReference>
<dbReference type="AlphaFoldDB" id="A0A913Z5Z0"/>
<feature type="region of interest" description="Disordered" evidence="1">
    <location>
        <begin position="185"/>
        <end position="218"/>
    </location>
</feature>
<dbReference type="InterPro" id="IPR013761">
    <property type="entry name" value="SAM/pointed_sf"/>
</dbReference>
<organism evidence="3 4">
    <name type="scientific">Patiria miniata</name>
    <name type="common">Bat star</name>
    <name type="synonym">Asterina miniata</name>
    <dbReference type="NCBI Taxonomy" id="46514"/>
    <lineage>
        <taxon>Eukaryota</taxon>
        <taxon>Metazoa</taxon>
        <taxon>Echinodermata</taxon>
        <taxon>Eleutherozoa</taxon>
        <taxon>Asterozoa</taxon>
        <taxon>Asteroidea</taxon>
        <taxon>Valvatacea</taxon>
        <taxon>Valvatida</taxon>
        <taxon>Asterinidae</taxon>
        <taxon>Patiria</taxon>
    </lineage>
</organism>
<accession>A0A913Z5Z0</accession>
<evidence type="ECO:0000313" key="4">
    <source>
        <dbReference type="Proteomes" id="UP000887568"/>
    </source>
</evidence>
<dbReference type="SMART" id="SM00251">
    <property type="entry name" value="SAM_PNT"/>
    <property type="match status" value="1"/>
</dbReference>
<dbReference type="EnsemblMetazoa" id="XM_038191216.1">
    <property type="protein sequence ID" value="XP_038047144.1"/>
    <property type="gene ID" value="LOC119721240"/>
</dbReference>
<dbReference type="Pfam" id="PF02198">
    <property type="entry name" value="SAM_PNT"/>
    <property type="match status" value="1"/>
</dbReference>
<dbReference type="OrthoDB" id="10042983at2759"/>
<dbReference type="SUPFAM" id="SSF47769">
    <property type="entry name" value="SAM/Pointed domain"/>
    <property type="match status" value="1"/>
</dbReference>
<name>A0A913Z5Z0_PATMI</name>
<feature type="domain" description="PNT" evidence="2">
    <location>
        <begin position="99"/>
        <end position="182"/>
    </location>
</feature>
<keyword evidence="4" id="KW-1185">Reference proteome</keyword>
<dbReference type="OMA" id="GESWRIF"/>
<dbReference type="Gene3D" id="1.10.150.50">
    <property type="entry name" value="Transcription Factor, Ets-1"/>
    <property type="match status" value="1"/>
</dbReference>
<dbReference type="RefSeq" id="XP_038047144.1">
    <property type="nucleotide sequence ID" value="XM_038191216.1"/>
</dbReference>
<dbReference type="GeneID" id="119721240"/>
<proteinExistence type="predicted"/>
<dbReference type="InterPro" id="IPR003118">
    <property type="entry name" value="Pointed_dom"/>
</dbReference>
<dbReference type="GO" id="GO:0043565">
    <property type="term" value="F:sequence-specific DNA binding"/>
    <property type="evidence" value="ECO:0007669"/>
    <property type="project" value="InterPro"/>
</dbReference>
<dbReference type="PROSITE" id="PS51433">
    <property type="entry name" value="PNT"/>
    <property type="match status" value="1"/>
</dbReference>
<evidence type="ECO:0000256" key="1">
    <source>
        <dbReference type="SAM" id="MobiDB-lite"/>
    </source>
</evidence>
<protein>
    <recommendedName>
        <fullName evidence="2">PNT domain-containing protein</fullName>
    </recommendedName>
</protein>
<reference evidence="3" key="1">
    <citation type="submission" date="2022-11" db="UniProtKB">
        <authorList>
            <consortium name="EnsemblMetazoa"/>
        </authorList>
    </citation>
    <scope>IDENTIFICATION</scope>
</reference>